<evidence type="ECO:0000313" key="2">
    <source>
        <dbReference type="EMBL" id="EJT70059.1"/>
    </source>
</evidence>
<dbReference type="RefSeq" id="XP_009228393.1">
    <property type="nucleotide sequence ID" value="XM_009230129.1"/>
</dbReference>
<name>J3PFF7_GAET3</name>
<accession>J3PFF7</accession>
<dbReference type="EMBL" id="GL385402">
    <property type="protein sequence ID" value="EJT70059.1"/>
    <property type="molecule type" value="Genomic_DNA"/>
</dbReference>
<dbReference type="VEuPathDB" id="FungiDB:GGTG_12232"/>
<dbReference type="Proteomes" id="UP000006039">
    <property type="component" value="Unassembled WGS sequence"/>
</dbReference>
<reference evidence="2" key="2">
    <citation type="submission" date="2010-07" db="EMBL/GenBank/DDBJ databases">
        <authorList>
            <consortium name="The Broad Institute Genome Sequencing Platform"/>
            <consortium name="Broad Institute Genome Sequencing Center for Infectious Disease"/>
            <person name="Ma L.-J."/>
            <person name="Dead R."/>
            <person name="Young S."/>
            <person name="Zeng Q."/>
            <person name="Koehrsen M."/>
            <person name="Alvarado L."/>
            <person name="Berlin A."/>
            <person name="Chapman S.B."/>
            <person name="Chen Z."/>
            <person name="Freedman E."/>
            <person name="Gellesch M."/>
            <person name="Goldberg J."/>
            <person name="Griggs A."/>
            <person name="Gujja S."/>
            <person name="Heilman E.R."/>
            <person name="Heiman D."/>
            <person name="Hepburn T."/>
            <person name="Howarth C."/>
            <person name="Jen D."/>
            <person name="Larson L."/>
            <person name="Mehta T."/>
            <person name="Neiman D."/>
            <person name="Pearson M."/>
            <person name="Roberts A."/>
            <person name="Saif S."/>
            <person name="Shea T."/>
            <person name="Shenoy N."/>
            <person name="Sisk P."/>
            <person name="Stolte C."/>
            <person name="Sykes S."/>
            <person name="Walk T."/>
            <person name="White J."/>
            <person name="Yandava C."/>
            <person name="Haas B."/>
            <person name="Nusbaum C."/>
            <person name="Birren B."/>
        </authorList>
    </citation>
    <scope>NUCLEOTIDE SEQUENCE</scope>
    <source>
        <strain evidence="2">R3-111a-1</strain>
    </source>
</reference>
<gene>
    <name evidence="3" type="primary">20352690</name>
    <name evidence="2" type="ORF">GGTG_12232</name>
</gene>
<reference evidence="3" key="4">
    <citation type="journal article" date="2015" name="G3 (Bethesda)">
        <title>Genome sequences of three phytopathogenic species of the Magnaporthaceae family of fungi.</title>
        <authorList>
            <person name="Okagaki L.H."/>
            <person name="Nunes C.C."/>
            <person name="Sailsbery J."/>
            <person name="Clay B."/>
            <person name="Brown D."/>
            <person name="John T."/>
            <person name="Oh Y."/>
            <person name="Young N."/>
            <person name="Fitzgerald M."/>
            <person name="Haas B.J."/>
            <person name="Zeng Q."/>
            <person name="Young S."/>
            <person name="Adiconis X."/>
            <person name="Fan L."/>
            <person name="Levin J.Z."/>
            <person name="Mitchell T.K."/>
            <person name="Okubara P.A."/>
            <person name="Farman M.L."/>
            <person name="Kohn L.M."/>
            <person name="Birren B."/>
            <person name="Ma L.-J."/>
            <person name="Dean R.A."/>
        </authorList>
    </citation>
    <scope>NUCLEOTIDE SEQUENCE</scope>
    <source>
        <strain evidence="3">R3-111a-1</strain>
    </source>
</reference>
<reference evidence="2" key="3">
    <citation type="submission" date="2010-09" db="EMBL/GenBank/DDBJ databases">
        <title>Annotation of Gaeumannomyces graminis var. tritici R3-111a-1.</title>
        <authorList>
            <consortium name="The Broad Institute Genome Sequencing Platform"/>
            <person name="Ma L.-J."/>
            <person name="Dead R."/>
            <person name="Young S.K."/>
            <person name="Zeng Q."/>
            <person name="Gargeya S."/>
            <person name="Fitzgerald M."/>
            <person name="Haas B."/>
            <person name="Abouelleil A."/>
            <person name="Alvarado L."/>
            <person name="Arachchi H.M."/>
            <person name="Berlin A."/>
            <person name="Brown A."/>
            <person name="Chapman S.B."/>
            <person name="Chen Z."/>
            <person name="Dunbar C."/>
            <person name="Freedman E."/>
            <person name="Gearin G."/>
            <person name="Gellesch M."/>
            <person name="Goldberg J."/>
            <person name="Griggs A."/>
            <person name="Gujja S."/>
            <person name="Heiman D."/>
            <person name="Howarth C."/>
            <person name="Larson L."/>
            <person name="Lui A."/>
            <person name="MacDonald P.J.P."/>
            <person name="Mehta T."/>
            <person name="Montmayeur A."/>
            <person name="Murphy C."/>
            <person name="Neiman D."/>
            <person name="Pearson M."/>
            <person name="Priest M."/>
            <person name="Roberts A."/>
            <person name="Saif S."/>
            <person name="Shea T."/>
            <person name="Shenoy N."/>
            <person name="Sisk P."/>
            <person name="Stolte C."/>
            <person name="Sykes S."/>
            <person name="Yandava C."/>
            <person name="Wortman J."/>
            <person name="Nusbaum C."/>
            <person name="Birren B."/>
        </authorList>
    </citation>
    <scope>NUCLEOTIDE SEQUENCE</scope>
    <source>
        <strain evidence="2">R3-111a-1</strain>
    </source>
</reference>
<dbReference type="HOGENOM" id="CLU_1015800_0_0_1"/>
<evidence type="ECO:0000313" key="4">
    <source>
        <dbReference type="Proteomes" id="UP000006039"/>
    </source>
</evidence>
<protein>
    <submittedName>
        <fullName evidence="2 3">Uncharacterized protein</fullName>
    </submittedName>
</protein>
<feature type="region of interest" description="Disordered" evidence="1">
    <location>
        <begin position="156"/>
        <end position="230"/>
    </location>
</feature>
<dbReference type="AlphaFoldDB" id="J3PFF7"/>
<keyword evidence="4" id="KW-1185">Reference proteome</keyword>
<proteinExistence type="predicted"/>
<evidence type="ECO:0000256" key="1">
    <source>
        <dbReference type="SAM" id="MobiDB-lite"/>
    </source>
</evidence>
<organism evidence="2">
    <name type="scientific">Gaeumannomyces tritici (strain R3-111a-1)</name>
    <name type="common">Wheat and barley take-all root rot fungus</name>
    <name type="synonym">Gaeumannomyces graminis var. tritici</name>
    <dbReference type="NCBI Taxonomy" id="644352"/>
    <lineage>
        <taxon>Eukaryota</taxon>
        <taxon>Fungi</taxon>
        <taxon>Dikarya</taxon>
        <taxon>Ascomycota</taxon>
        <taxon>Pezizomycotina</taxon>
        <taxon>Sordariomycetes</taxon>
        <taxon>Sordariomycetidae</taxon>
        <taxon>Magnaporthales</taxon>
        <taxon>Magnaporthaceae</taxon>
        <taxon>Gaeumannomyces</taxon>
    </lineage>
</organism>
<dbReference type="EnsemblFungi" id="EJT70059">
    <property type="protein sequence ID" value="EJT70059"/>
    <property type="gene ID" value="GGTG_12232"/>
</dbReference>
<feature type="compositionally biased region" description="Basic and acidic residues" evidence="1">
    <location>
        <begin position="196"/>
        <end position="208"/>
    </location>
</feature>
<sequence length="274" mass="29681">MLGSVFQQERPNRGMSGAALIKLVLLTGASTRNTEGREREYRDKITGKEREAEWFRVAGYIGKVGTAGRRIRQDQAGRGNPTPSMIRNAGDVAAASGFSGDKEAPTTLARGYRDVLLLGPSGAIDKGVIPERASRTASSPHPAGDGAARSHFRQAVNGKQGRHIAGRESMAGVSIPSSVPQTREIVPGTGRTSRHTTRDEANQPERRGGRGRNMKLTPPPSGTPPVAHFKSTRRPADQWAFLCRWALWMVWTPLGTRLDGTKEGKKTPAWGPWS</sequence>
<reference evidence="3" key="5">
    <citation type="submission" date="2018-04" db="UniProtKB">
        <authorList>
            <consortium name="EnsemblFungi"/>
        </authorList>
    </citation>
    <scope>IDENTIFICATION</scope>
    <source>
        <strain evidence="3">R3-111a-1</strain>
    </source>
</reference>
<reference evidence="4" key="1">
    <citation type="submission" date="2010-07" db="EMBL/GenBank/DDBJ databases">
        <title>The genome sequence of Gaeumannomyces graminis var. tritici strain R3-111a-1.</title>
        <authorList>
            <consortium name="The Broad Institute Genome Sequencing Platform"/>
            <person name="Ma L.-J."/>
            <person name="Dead R."/>
            <person name="Young S."/>
            <person name="Zeng Q."/>
            <person name="Koehrsen M."/>
            <person name="Alvarado L."/>
            <person name="Berlin A."/>
            <person name="Chapman S.B."/>
            <person name="Chen Z."/>
            <person name="Freedman E."/>
            <person name="Gellesch M."/>
            <person name="Goldberg J."/>
            <person name="Griggs A."/>
            <person name="Gujja S."/>
            <person name="Heilman E.R."/>
            <person name="Heiman D."/>
            <person name="Hepburn T."/>
            <person name="Howarth C."/>
            <person name="Jen D."/>
            <person name="Larson L."/>
            <person name="Mehta T."/>
            <person name="Neiman D."/>
            <person name="Pearson M."/>
            <person name="Roberts A."/>
            <person name="Saif S."/>
            <person name="Shea T."/>
            <person name="Shenoy N."/>
            <person name="Sisk P."/>
            <person name="Stolte C."/>
            <person name="Sykes S."/>
            <person name="Walk T."/>
            <person name="White J."/>
            <person name="Yandava C."/>
            <person name="Haas B."/>
            <person name="Nusbaum C."/>
            <person name="Birren B."/>
        </authorList>
    </citation>
    <scope>NUCLEOTIDE SEQUENCE [LARGE SCALE GENOMIC DNA]</scope>
    <source>
        <strain evidence="4">R3-111a-1</strain>
    </source>
</reference>
<evidence type="ECO:0000313" key="3">
    <source>
        <dbReference type="EnsemblFungi" id="EJT70059"/>
    </source>
</evidence>
<dbReference type="GeneID" id="20352690"/>